<evidence type="ECO:0000256" key="6">
    <source>
        <dbReference type="SAM" id="Phobius"/>
    </source>
</evidence>
<evidence type="ECO:0000256" key="4">
    <source>
        <dbReference type="ARBA" id="ARBA00022989"/>
    </source>
</evidence>
<dbReference type="PANTHER" id="PTHR21716">
    <property type="entry name" value="TRANSMEMBRANE PROTEIN"/>
    <property type="match status" value="1"/>
</dbReference>
<feature type="transmembrane region" description="Helical" evidence="6">
    <location>
        <begin position="155"/>
        <end position="174"/>
    </location>
</feature>
<dbReference type="InterPro" id="IPR002549">
    <property type="entry name" value="AI-2E-like"/>
</dbReference>
<feature type="transmembrane region" description="Helical" evidence="6">
    <location>
        <begin position="30"/>
        <end position="46"/>
    </location>
</feature>
<keyword evidence="8" id="KW-1185">Reference proteome</keyword>
<evidence type="ECO:0000256" key="3">
    <source>
        <dbReference type="ARBA" id="ARBA00022692"/>
    </source>
</evidence>
<dbReference type="OrthoDB" id="106838at2"/>
<feature type="transmembrane region" description="Helical" evidence="6">
    <location>
        <begin position="212"/>
        <end position="231"/>
    </location>
</feature>
<feature type="transmembrane region" description="Helical" evidence="6">
    <location>
        <begin position="7"/>
        <end position="24"/>
    </location>
</feature>
<comment type="similarity">
    <text evidence="2">Belongs to the autoinducer-2 exporter (AI-2E) (TC 2.A.86) family.</text>
</comment>
<evidence type="ECO:0000256" key="1">
    <source>
        <dbReference type="ARBA" id="ARBA00004141"/>
    </source>
</evidence>
<organism evidence="7 8">
    <name type="scientific">Bradyrhizobium forestalis</name>
    <dbReference type="NCBI Taxonomy" id="1419263"/>
    <lineage>
        <taxon>Bacteria</taxon>
        <taxon>Pseudomonadati</taxon>
        <taxon>Pseudomonadota</taxon>
        <taxon>Alphaproteobacteria</taxon>
        <taxon>Hyphomicrobiales</taxon>
        <taxon>Nitrobacteraceae</taxon>
        <taxon>Bradyrhizobium</taxon>
    </lineage>
</organism>
<feature type="transmembrane region" description="Helical" evidence="6">
    <location>
        <begin position="58"/>
        <end position="83"/>
    </location>
</feature>
<keyword evidence="5 6" id="KW-0472">Membrane</keyword>
<dbReference type="PANTHER" id="PTHR21716:SF4">
    <property type="entry name" value="TRANSMEMBRANE PROTEIN 245"/>
    <property type="match status" value="1"/>
</dbReference>
<comment type="caution">
    <text evidence="7">The sequence shown here is derived from an EMBL/GenBank/DDBJ whole genome shotgun (WGS) entry which is preliminary data.</text>
</comment>
<feature type="transmembrane region" description="Helical" evidence="6">
    <location>
        <begin position="237"/>
        <end position="258"/>
    </location>
</feature>
<evidence type="ECO:0000313" key="7">
    <source>
        <dbReference type="EMBL" id="PJG53942.1"/>
    </source>
</evidence>
<sequence>MRASEDRSFLILLGAISVAFAWVLWPFSGALLWATLLAIIFAPFYRRVLKSCPGKHNLAALVTVVVVIVMVLIPVAIVIASLVDQGGELYQRVQSGEISLAHPLQRLKSALPDWAASLSDRLAGIDLSSLKERLSGLVVPAGQQLAGHAINIGQVTLEFVASLLVMLYLLFFLLRDGEELNARIRDALPLHPSHTTEILDVFTLAVRGTIKGIVLVALIQGALGGLIFWLLGLTAPLLAGALMALVSLLPVLGSALVWVPVALYLLVAGAVTKGLILLAFGTFVIGLADNFLRPILVGQSIQMPSYVVLLATLGGLATFGANGFVIGPLVAAMFLTTWHIFVGWKAQQEVRK</sequence>
<dbReference type="Proteomes" id="UP000231194">
    <property type="component" value="Unassembled WGS sequence"/>
</dbReference>
<evidence type="ECO:0000256" key="2">
    <source>
        <dbReference type="ARBA" id="ARBA00009773"/>
    </source>
</evidence>
<feature type="transmembrane region" description="Helical" evidence="6">
    <location>
        <begin position="265"/>
        <end position="288"/>
    </location>
</feature>
<dbReference type="EMBL" id="PGVG01000013">
    <property type="protein sequence ID" value="PJG53942.1"/>
    <property type="molecule type" value="Genomic_DNA"/>
</dbReference>
<gene>
    <name evidence="7" type="ORF">CVM73_17990</name>
</gene>
<comment type="subcellular location">
    <subcellularLocation>
        <location evidence="1">Membrane</location>
        <topology evidence="1">Multi-pass membrane protein</topology>
    </subcellularLocation>
</comment>
<keyword evidence="4 6" id="KW-1133">Transmembrane helix</keyword>
<evidence type="ECO:0000313" key="8">
    <source>
        <dbReference type="Proteomes" id="UP000231194"/>
    </source>
</evidence>
<feature type="transmembrane region" description="Helical" evidence="6">
    <location>
        <begin position="308"/>
        <end position="335"/>
    </location>
</feature>
<name>A0A2M8R806_9BRAD</name>
<dbReference type="Pfam" id="PF01594">
    <property type="entry name" value="AI-2E_transport"/>
    <property type="match status" value="1"/>
</dbReference>
<dbReference type="AlphaFoldDB" id="A0A2M8R806"/>
<proteinExistence type="inferred from homology"/>
<accession>A0A2M8R806</accession>
<dbReference type="GO" id="GO:0016020">
    <property type="term" value="C:membrane"/>
    <property type="evidence" value="ECO:0007669"/>
    <property type="project" value="UniProtKB-SubCell"/>
</dbReference>
<evidence type="ECO:0000256" key="5">
    <source>
        <dbReference type="ARBA" id="ARBA00023136"/>
    </source>
</evidence>
<reference evidence="7 8" key="1">
    <citation type="submission" date="2017-11" db="EMBL/GenBank/DDBJ databases">
        <title>Bradyrhizobium forestalis sp. nov., an efficient nitrogen-fixing bacterium isolated from nodules of forest legume species in the Amazon.</title>
        <authorList>
            <person name="Costa E.M."/>
            <person name="Guimaraes A."/>
            <person name="Carvalho T.S."/>
            <person name="Rodrigues T.L."/>
            <person name="Ribeiro P.R.A."/>
            <person name="Lebbe L."/>
            <person name="Willems A."/>
            <person name="Moreira F.M.S."/>
        </authorList>
    </citation>
    <scope>NUCLEOTIDE SEQUENCE [LARGE SCALE GENOMIC DNA]</scope>
    <source>
        <strain evidence="7 8">INPA54B</strain>
    </source>
</reference>
<protein>
    <submittedName>
        <fullName evidence="7">AI-2E family transporter</fullName>
    </submittedName>
</protein>
<keyword evidence="3 6" id="KW-0812">Transmembrane</keyword>